<dbReference type="RefSeq" id="WP_208235635.1">
    <property type="nucleotide sequence ID" value="NZ_JAGEPF010000001.1"/>
</dbReference>
<feature type="transmembrane region" description="Helical" evidence="9">
    <location>
        <begin position="70"/>
        <end position="93"/>
    </location>
</feature>
<dbReference type="Pfam" id="PF07730">
    <property type="entry name" value="HisKA_3"/>
    <property type="match status" value="1"/>
</dbReference>
<dbReference type="InterPro" id="IPR036890">
    <property type="entry name" value="HATPase_C_sf"/>
</dbReference>
<dbReference type="SUPFAM" id="SSF55874">
    <property type="entry name" value="ATPase domain of HSP90 chaperone/DNA topoisomerase II/histidine kinase"/>
    <property type="match status" value="1"/>
</dbReference>
<dbReference type="Pfam" id="PF23539">
    <property type="entry name" value="DUF7134"/>
    <property type="match status" value="1"/>
</dbReference>
<dbReference type="Gene3D" id="1.20.5.1930">
    <property type="match status" value="1"/>
</dbReference>
<dbReference type="InterPro" id="IPR003594">
    <property type="entry name" value="HATPase_dom"/>
</dbReference>
<keyword evidence="9" id="KW-0812">Transmembrane</keyword>
<evidence type="ECO:0000256" key="5">
    <source>
        <dbReference type="ARBA" id="ARBA00022741"/>
    </source>
</evidence>
<accession>A0ABS3RH25</accession>
<keyword evidence="14" id="KW-1185">Reference proteome</keyword>
<feature type="domain" description="Histidine kinase/HSP90-like ATPase" evidence="10">
    <location>
        <begin position="297"/>
        <end position="391"/>
    </location>
</feature>
<name>A0ABS3RH25_9ACTN</name>
<sequence>MRTGPKQHGVDRADVTLAFVAGVPLAGLSAVVAVLSVPGARAAMLLAAAVAAHVALAGRRARPIGSHTAVCAMLAVQAAVTGLFLVLPSVLVFPLSLYAVTAYGRRTSGPVTGAVTGVLGSCLVAARFAADASVHAAHLGPNPWTLLALLLAIAAATWSMGLVRRTQLASARAAAEQAAALAAERARHEERTRIAREMHDVIAHSLAVIVSQAKAGRYAPDHAAGALAAIEDAGRAALTDVRGLLGVLRPAGDPRSGDGPQPALRDLPALLDRVRSAGLDVRRTDRGAPRPLSPAAELAAYRLVQEGLTNTVKHAGVRAKAGIALVWGADALTITIRDDGPGPAPGGAGGAGGAPGLGLAGMRERLGALGGAVSSGAGETGGYVVEGRLPYPAAS</sequence>
<feature type="domain" description="DUF7134" evidence="12">
    <location>
        <begin position="19"/>
        <end position="167"/>
    </location>
</feature>
<reference evidence="13 14" key="1">
    <citation type="submission" date="2021-03" db="EMBL/GenBank/DDBJ databases">
        <title>Actinomadura violae sp. nov., isolated from lichen in Thailand.</title>
        <authorList>
            <person name="Kanchanasin P."/>
            <person name="Saeng-In P."/>
            <person name="Phongsopitanun W."/>
            <person name="Yuki M."/>
            <person name="Kudo T."/>
            <person name="Ohkuma M."/>
            <person name="Tanasupawat S."/>
        </authorList>
    </citation>
    <scope>NUCLEOTIDE SEQUENCE [LARGE SCALE GENOMIC DNA]</scope>
    <source>
        <strain evidence="13 14">LCR2-06</strain>
    </source>
</reference>
<keyword evidence="8" id="KW-0902">Two-component regulatory system</keyword>
<feature type="transmembrane region" description="Helical" evidence="9">
    <location>
        <begin position="40"/>
        <end position="58"/>
    </location>
</feature>
<keyword evidence="9" id="KW-0472">Membrane</keyword>
<dbReference type="EC" id="2.7.13.3" evidence="2"/>
<evidence type="ECO:0000256" key="8">
    <source>
        <dbReference type="ARBA" id="ARBA00023012"/>
    </source>
</evidence>
<keyword evidence="5" id="KW-0547">Nucleotide-binding</keyword>
<evidence type="ECO:0000256" key="4">
    <source>
        <dbReference type="ARBA" id="ARBA00022679"/>
    </source>
</evidence>
<evidence type="ECO:0000259" key="12">
    <source>
        <dbReference type="Pfam" id="PF23539"/>
    </source>
</evidence>
<organism evidence="13 14">
    <name type="scientific">Actinomadura violacea</name>
    <dbReference type="NCBI Taxonomy" id="2819934"/>
    <lineage>
        <taxon>Bacteria</taxon>
        <taxon>Bacillati</taxon>
        <taxon>Actinomycetota</taxon>
        <taxon>Actinomycetes</taxon>
        <taxon>Streptosporangiales</taxon>
        <taxon>Thermomonosporaceae</taxon>
        <taxon>Actinomadura</taxon>
    </lineage>
</organism>
<keyword evidence="3" id="KW-0597">Phosphoprotein</keyword>
<dbReference type="Gene3D" id="3.30.565.10">
    <property type="entry name" value="Histidine kinase-like ATPase, C-terminal domain"/>
    <property type="match status" value="1"/>
</dbReference>
<comment type="catalytic activity">
    <reaction evidence="1">
        <text>ATP + protein L-histidine = ADP + protein N-phospho-L-histidine.</text>
        <dbReference type="EC" id="2.7.13.3"/>
    </reaction>
</comment>
<dbReference type="InterPro" id="IPR050482">
    <property type="entry name" value="Sensor_HK_TwoCompSys"/>
</dbReference>
<evidence type="ECO:0000259" key="11">
    <source>
        <dbReference type="Pfam" id="PF07730"/>
    </source>
</evidence>
<feature type="domain" description="Signal transduction histidine kinase subgroup 3 dimerisation and phosphoacceptor" evidence="11">
    <location>
        <begin position="190"/>
        <end position="252"/>
    </location>
</feature>
<dbReference type="PANTHER" id="PTHR24421">
    <property type="entry name" value="NITRATE/NITRITE SENSOR PROTEIN NARX-RELATED"/>
    <property type="match status" value="1"/>
</dbReference>
<proteinExistence type="predicted"/>
<evidence type="ECO:0000256" key="7">
    <source>
        <dbReference type="ARBA" id="ARBA00022840"/>
    </source>
</evidence>
<comment type="caution">
    <text evidence="13">The sequence shown here is derived from an EMBL/GenBank/DDBJ whole genome shotgun (WGS) entry which is preliminary data.</text>
</comment>
<dbReference type="Pfam" id="PF02518">
    <property type="entry name" value="HATPase_c"/>
    <property type="match status" value="1"/>
</dbReference>
<dbReference type="Proteomes" id="UP000680206">
    <property type="component" value="Unassembled WGS sequence"/>
</dbReference>
<dbReference type="PANTHER" id="PTHR24421:SF10">
    <property type="entry name" value="NITRATE_NITRITE SENSOR PROTEIN NARQ"/>
    <property type="match status" value="1"/>
</dbReference>
<evidence type="ECO:0000256" key="1">
    <source>
        <dbReference type="ARBA" id="ARBA00000085"/>
    </source>
</evidence>
<evidence type="ECO:0000256" key="9">
    <source>
        <dbReference type="SAM" id="Phobius"/>
    </source>
</evidence>
<evidence type="ECO:0000313" key="13">
    <source>
        <dbReference type="EMBL" id="MBO2456027.1"/>
    </source>
</evidence>
<evidence type="ECO:0000259" key="10">
    <source>
        <dbReference type="Pfam" id="PF02518"/>
    </source>
</evidence>
<keyword evidence="6 13" id="KW-0418">Kinase</keyword>
<dbReference type="EMBL" id="JAGEPF010000001">
    <property type="protein sequence ID" value="MBO2456027.1"/>
    <property type="molecule type" value="Genomic_DNA"/>
</dbReference>
<evidence type="ECO:0000256" key="6">
    <source>
        <dbReference type="ARBA" id="ARBA00022777"/>
    </source>
</evidence>
<dbReference type="InterPro" id="IPR011712">
    <property type="entry name" value="Sig_transdc_His_kin_sub3_dim/P"/>
</dbReference>
<evidence type="ECO:0000256" key="3">
    <source>
        <dbReference type="ARBA" id="ARBA00022553"/>
    </source>
</evidence>
<feature type="transmembrane region" description="Helical" evidence="9">
    <location>
        <begin position="12"/>
        <end position="34"/>
    </location>
</feature>
<evidence type="ECO:0000256" key="2">
    <source>
        <dbReference type="ARBA" id="ARBA00012438"/>
    </source>
</evidence>
<keyword evidence="4" id="KW-0808">Transferase</keyword>
<keyword evidence="7" id="KW-0067">ATP-binding</keyword>
<feature type="transmembrane region" description="Helical" evidence="9">
    <location>
        <begin position="144"/>
        <end position="163"/>
    </location>
</feature>
<dbReference type="InterPro" id="IPR055558">
    <property type="entry name" value="DUF7134"/>
</dbReference>
<gene>
    <name evidence="13" type="ORF">J4709_00310</name>
</gene>
<dbReference type="GO" id="GO:0016301">
    <property type="term" value="F:kinase activity"/>
    <property type="evidence" value="ECO:0007669"/>
    <property type="project" value="UniProtKB-KW"/>
</dbReference>
<keyword evidence="9" id="KW-1133">Transmembrane helix</keyword>
<evidence type="ECO:0000313" key="14">
    <source>
        <dbReference type="Proteomes" id="UP000680206"/>
    </source>
</evidence>
<protein>
    <recommendedName>
        <fullName evidence="2">histidine kinase</fullName>
        <ecNumber evidence="2">2.7.13.3</ecNumber>
    </recommendedName>
</protein>